<dbReference type="EMBL" id="JAERRJ010000016">
    <property type="protein sequence ID" value="MBL1079419.1"/>
    <property type="molecule type" value="Genomic_DNA"/>
</dbReference>
<evidence type="ECO:0000313" key="2">
    <source>
        <dbReference type="Proteomes" id="UP000602198"/>
    </source>
</evidence>
<dbReference type="RefSeq" id="WP_201955883.1">
    <property type="nucleotide sequence ID" value="NZ_JAERRJ010000016.1"/>
</dbReference>
<keyword evidence="2" id="KW-1185">Reference proteome</keyword>
<sequence>MRNTLLAAVIAAGAFLAAAIVGAPGARALEPTLSFGTSLGGTSVNHFTTVPSGALFDGDIVTLTPGINAGIIGILADATPFDNTCATGKFVFETKGGAKEEVQVGSSCGLPFPYLAIASKPSGDYAEVCAVVEVAAQGRTPDSPVQRTENCFRFPNDATVAAPPLLPPFNFNAQILGFDFKHTNQFPAGVTYDGATWAVNPEWNILTIGWLADLAPFIDAHCAEGAVVFETKSGEQEVHPLAQACSNGYLYGILSQKPAKEYRMVCMSSATVGDGGQRACFRFLN</sequence>
<protein>
    <submittedName>
        <fullName evidence="1">Uncharacterized protein</fullName>
    </submittedName>
</protein>
<reference evidence="1 2" key="1">
    <citation type="submission" date="2021-01" db="EMBL/GenBank/DDBJ databases">
        <title>WGS of actinomycetes isolated from Thailand.</title>
        <authorList>
            <person name="Thawai C."/>
        </authorList>
    </citation>
    <scope>NUCLEOTIDE SEQUENCE [LARGE SCALE GENOMIC DNA]</scope>
    <source>
        <strain evidence="1 2">LPG 2</strain>
    </source>
</reference>
<organism evidence="1 2">
    <name type="scientific">Nocardia acididurans</name>
    <dbReference type="NCBI Taxonomy" id="2802282"/>
    <lineage>
        <taxon>Bacteria</taxon>
        <taxon>Bacillati</taxon>
        <taxon>Actinomycetota</taxon>
        <taxon>Actinomycetes</taxon>
        <taxon>Mycobacteriales</taxon>
        <taxon>Nocardiaceae</taxon>
        <taxon>Nocardia</taxon>
    </lineage>
</organism>
<gene>
    <name evidence="1" type="ORF">JK358_33940</name>
</gene>
<comment type="caution">
    <text evidence="1">The sequence shown here is derived from an EMBL/GenBank/DDBJ whole genome shotgun (WGS) entry which is preliminary data.</text>
</comment>
<dbReference type="Proteomes" id="UP000602198">
    <property type="component" value="Unassembled WGS sequence"/>
</dbReference>
<evidence type="ECO:0000313" key="1">
    <source>
        <dbReference type="EMBL" id="MBL1079419.1"/>
    </source>
</evidence>
<name>A0ABS1MIC2_9NOCA</name>
<proteinExistence type="predicted"/>
<accession>A0ABS1MIC2</accession>